<dbReference type="SMART" id="SM01160">
    <property type="entry name" value="DUF1751"/>
    <property type="match status" value="1"/>
</dbReference>
<feature type="transmembrane region" description="Helical" evidence="7">
    <location>
        <begin position="80"/>
        <end position="99"/>
    </location>
</feature>
<feature type="transmembrane region" description="Helical" evidence="7">
    <location>
        <begin position="130"/>
        <end position="150"/>
    </location>
</feature>
<dbReference type="InterPro" id="IPR050925">
    <property type="entry name" value="Rhomboid_protease_S54"/>
</dbReference>
<feature type="domain" description="Peptidase S54 rhomboid" evidence="8">
    <location>
        <begin position="122"/>
        <end position="252"/>
    </location>
</feature>
<comment type="caution">
    <text evidence="9">The sequence shown here is derived from an EMBL/GenBank/DDBJ whole genome shotgun (WGS) entry which is preliminary data.</text>
</comment>
<dbReference type="Proteomes" id="UP000490386">
    <property type="component" value="Unassembled WGS sequence"/>
</dbReference>
<evidence type="ECO:0000256" key="2">
    <source>
        <dbReference type="ARBA" id="ARBA00009045"/>
    </source>
</evidence>
<keyword evidence="9" id="KW-0645">Protease</keyword>
<evidence type="ECO:0000259" key="8">
    <source>
        <dbReference type="Pfam" id="PF01694"/>
    </source>
</evidence>
<comment type="similarity">
    <text evidence="2">Belongs to the peptidase S54 family.</text>
</comment>
<feature type="transmembrane region" description="Helical" evidence="7">
    <location>
        <begin position="162"/>
        <end position="180"/>
    </location>
</feature>
<dbReference type="Pfam" id="PF01694">
    <property type="entry name" value="Rhomboid"/>
    <property type="match status" value="1"/>
</dbReference>
<dbReference type="Gene3D" id="1.20.1540.10">
    <property type="entry name" value="Rhomboid-like"/>
    <property type="match status" value="1"/>
</dbReference>
<protein>
    <submittedName>
        <fullName evidence="9">Rhomboid family intramembrane serine protease</fullName>
    </submittedName>
</protein>
<feature type="transmembrane region" description="Helical" evidence="7">
    <location>
        <begin position="210"/>
        <end position="228"/>
    </location>
</feature>
<keyword evidence="10" id="KW-1185">Reference proteome</keyword>
<dbReference type="EMBL" id="WBJX01000003">
    <property type="protein sequence ID" value="KAB1637720.1"/>
    <property type="molecule type" value="Genomic_DNA"/>
</dbReference>
<evidence type="ECO:0000256" key="5">
    <source>
        <dbReference type="ARBA" id="ARBA00022989"/>
    </source>
</evidence>
<feature type="transmembrane region" description="Helical" evidence="7">
    <location>
        <begin position="186"/>
        <end position="203"/>
    </location>
</feature>
<feature type="transmembrane region" description="Helical" evidence="7">
    <location>
        <begin position="234"/>
        <end position="252"/>
    </location>
</feature>
<evidence type="ECO:0000256" key="4">
    <source>
        <dbReference type="ARBA" id="ARBA00022801"/>
    </source>
</evidence>
<evidence type="ECO:0000313" key="9">
    <source>
        <dbReference type="EMBL" id="KAB1637720.1"/>
    </source>
</evidence>
<organism evidence="9 10">
    <name type="scientific">Pseudoclavibacter terrae</name>
    <dbReference type="NCBI Taxonomy" id="1530195"/>
    <lineage>
        <taxon>Bacteria</taxon>
        <taxon>Bacillati</taxon>
        <taxon>Actinomycetota</taxon>
        <taxon>Actinomycetes</taxon>
        <taxon>Micrococcales</taxon>
        <taxon>Microbacteriaceae</taxon>
        <taxon>Pseudoclavibacter</taxon>
    </lineage>
</organism>
<evidence type="ECO:0000313" key="10">
    <source>
        <dbReference type="Proteomes" id="UP000490386"/>
    </source>
</evidence>
<feature type="transmembrane region" description="Helical" evidence="7">
    <location>
        <begin position="264"/>
        <end position="285"/>
    </location>
</feature>
<gene>
    <name evidence="9" type="ORF">F8O03_10960</name>
</gene>
<dbReference type="GO" id="GO:0016020">
    <property type="term" value="C:membrane"/>
    <property type="evidence" value="ECO:0007669"/>
    <property type="project" value="UniProtKB-SubCell"/>
</dbReference>
<keyword evidence="6 7" id="KW-0472">Membrane</keyword>
<evidence type="ECO:0000256" key="7">
    <source>
        <dbReference type="SAM" id="Phobius"/>
    </source>
</evidence>
<dbReference type="SUPFAM" id="SSF144091">
    <property type="entry name" value="Rhomboid-like"/>
    <property type="match status" value="1"/>
</dbReference>
<dbReference type="OrthoDB" id="9807874at2"/>
<dbReference type="PANTHER" id="PTHR43731">
    <property type="entry name" value="RHOMBOID PROTEASE"/>
    <property type="match status" value="1"/>
</dbReference>
<proteinExistence type="inferred from homology"/>
<dbReference type="InterPro" id="IPR022764">
    <property type="entry name" value="Peptidase_S54_rhomboid_dom"/>
</dbReference>
<sequence>MTSPELSQQRENFCYRHPDRQSFVLCQRCGRTVCPECQTLAPVGVICPECIRESNARAKAAQRPSARTRLRRLGQDQRPLVTYAIIGVSAILWLLQQVTGDLVTGLLVYHGIYSHIGSGAFEPWRMLTSAFAHSTVFHLAFNMLTLWIFGRVLEQVYGHLRFAALYIVSALGGSLAIALVAPNTTVLGASGAVFGLFGAYFVVMRQARMNTMSLIVLVGINVVMGFVIPGIAWQAHLGGLVTGALCSWLFLWESKSAKPSRKGLWIVAALGVLIVVGATASVSQLPLGIAG</sequence>
<evidence type="ECO:0000256" key="1">
    <source>
        <dbReference type="ARBA" id="ARBA00004141"/>
    </source>
</evidence>
<dbReference type="AlphaFoldDB" id="A0A7J5B1G9"/>
<reference evidence="9 10" key="1">
    <citation type="submission" date="2019-09" db="EMBL/GenBank/DDBJ databases">
        <title>Phylogeny of genus Pseudoclavibacter and closely related genus.</title>
        <authorList>
            <person name="Li Y."/>
        </authorList>
    </citation>
    <scope>NUCLEOTIDE SEQUENCE [LARGE SCALE GENOMIC DNA]</scope>
    <source>
        <strain evidence="9 10">THG-MD12</strain>
    </source>
</reference>
<accession>A0A7J5B1G9</accession>
<dbReference type="GO" id="GO:0006508">
    <property type="term" value="P:proteolysis"/>
    <property type="evidence" value="ECO:0007669"/>
    <property type="project" value="UniProtKB-KW"/>
</dbReference>
<comment type="subcellular location">
    <subcellularLocation>
        <location evidence="1">Membrane</location>
        <topology evidence="1">Multi-pass membrane protein</topology>
    </subcellularLocation>
</comment>
<dbReference type="GO" id="GO:0004252">
    <property type="term" value="F:serine-type endopeptidase activity"/>
    <property type="evidence" value="ECO:0007669"/>
    <property type="project" value="InterPro"/>
</dbReference>
<keyword evidence="3 7" id="KW-0812">Transmembrane</keyword>
<dbReference type="PANTHER" id="PTHR43731:SF14">
    <property type="entry name" value="PRESENILIN-ASSOCIATED RHOMBOID-LIKE PROTEIN, MITOCHONDRIAL"/>
    <property type="match status" value="1"/>
</dbReference>
<keyword evidence="5 7" id="KW-1133">Transmembrane helix</keyword>
<name>A0A7J5B1G9_9MICO</name>
<evidence type="ECO:0000256" key="6">
    <source>
        <dbReference type="ARBA" id="ARBA00023136"/>
    </source>
</evidence>
<keyword evidence="4" id="KW-0378">Hydrolase</keyword>
<dbReference type="InterPro" id="IPR035952">
    <property type="entry name" value="Rhomboid-like_sf"/>
</dbReference>
<evidence type="ECO:0000256" key="3">
    <source>
        <dbReference type="ARBA" id="ARBA00022692"/>
    </source>
</evidence>